<dbReference type="Pfam" id="PF03860">
    <property type="entry name" value="Csp"/>
    <property type="match status" value="1"/>
</dbReference>
<dbReference type="PANTHER" id="PTHR37310">
    <property type="entry name" value="CYTOPLASMIC PROTEIN-RELATED"/>
    <property type="match status" value="1"/>
</dbReference>
<dbReference type="Proteomes" id="UP001199322">
    <property type="component" value="Unassembled WGS sequence"/>
</dbReference>
<gene>
    <name evidence="1" type="ORF">DEE74_27680</name>
</gene>
<accession>A0A2P4RB05</accession>
<dbReference type="InterPro" id="IPR005560">
    <property type="entry name" value="Csp_YhjQ"/>
</dbReference>
<dbReference type="EMBL" id="QGBI01000064">
    <property type="protein sequence ID" value="MBX3893642.1"/>
    <property type="molecule type" value="Genomic_DNA"/>
</dbReference>
<reference evidence="1" key="1">
    <citation type="submission" date="2018-06" db="EMBL/GenBank/DDBJ databases">
        <authorList>
            <person name="O'Rourke A."/>
        </authorList>
    </citation>
    <scope>NUCLEOTIDE SEQUENCE</scope>
    <source>
        <strain evidence="1">132550021-3</strain>
    </source>
</reference>
<comment type="caution">
    <text evidence="1">The sequence shown here is derived from an EMBL/GenBank/DDBJ whole genome shotgun (WGS) entry which is preliminary data.</text>
</comment>
<sequence length="108" mass="11457">MPHQHFQACIDECAACRVACLHCATACLTEKDVLTLSTCIRLDLDCAEICEAAVGVMARGSAQATAICELCAKICQACAAECAKHSHEHCQQCARACETCADACRAVH</sequence>
<name>A0A2P4RB05_RALPI</name>
<evidence type="ECO:0000313" key="1">
    <source>
        <dbReference type="EMBL" id="MBX3893642.1"/>
    </source>
</evidence>
<dbReference type="InterPro" id="IPR044543">
    <property type="entry name" value="YHJQ-like"/>
</dbReference>
<dbReference type="CDD" id="cd08026">
    <property type="entry name" value="DUF326"/>
    <property type="match status" value="1"/>
</dbReference>
<dbReference type="Gene3D" id="1.20.1270.360">
    <property type="match status" value="1"/>
</dbReference>
<proteinExistence type="predicted"/>
<dbReference type="PANTHER" id="PTHR37310:SF1">
    <property type="entry name" value="CYTOPLASMIC PROTEIN"/>
    <property type="match status" value="1"/>
</dbReference>
<organism evidence="1 2">
    <name type="scientific">Ralstonia pickettii</name>
    <name type="common">Burkholderia pickettii</name>
    <dbReference type="NCBI Taxonomy" id="329"/>
    <lineage>
        <taxon>Bacteria</taxon>
        <taxon>Pseudomonadati</taxon>
        <taxon>Pseudomonadota</taxon>
        <taxon>Betaproteobacteria</taxon>
        <taxon>Burkholderiales</taxon>
        <taxon>Burkholderiaceae</taxon>
        <taxon>Ralstonia</taxon>
    </lineage>
</organism>
<protein>
    <submittedName>
        <fullName evidence="1">Four-helix bundle copper-binding protein</fullName>
    </submittedName>
</protein>
<dbReference type="AlphaFoldDB" id="A0A2P4RB05"/>
<evidence type="ECO:0000313" key="2">
    <source>
        <dbReference type="Proteomes" id="UP001199322"/>
    </source>
</evidence>
<dbReference type="RefSeq" id="WP_004635299.1">
    <property type="nucleotide sequence ID" value="NZ_CP104383.1"/>
</dbReference>